<dbReference type="AlphaFoldDB" id="A0A6V8NYZ7"/>
<protein>
    <submittedName>
        <fullName evidence="2">Uncharacterized protein</fullName>
    </submittedName>
</protein>
<proteinExistence type="predicted"/>
<accession>A0A6V8NYZ7</accession>
<name>A0A6V8NYZ7_9ACTN</name>
<evidence type="ECO:0000313" key="2">
    <source>
        <dbReference type="EMBL" id="GFP25243.1"/>
    </source>
</evidence>
<dbReference type="Proteomes" id="UP000543224">
    <property type="component" value="Unassembled WGS sequence"/>
</dbReference>
<dbReference type="EMBL" id="BLRX01000058">
    <property type="protein sequence ID" value="GFP25243.1"/>
    <property type="molecule type" value="Genomic_DNA"/>
</dbReference>
<gene>
    <name evidence="2" type="ORF">HKBW3S25_00701</name>
</gene>
<feature type="non-terminal residue" evidence="2">
    <location>
        <position position="1"/>
    </location>
</feature>
<organism evidence="2 3">
    <name type="scientific">Candidatus Hakubella thermalkaliphila</name>
    <dbReference type="NCBI Taxonomy" id="2754717"/>
    <lineage>
        <taxon>Bacteria</taxon>
        <taxon>Bacillati</taxon>
        <taxon>Actinomycetota</taxon>
        <taxon>Actinomycetota incertae sedis</taxon>
        <taxon>Candidatus Hakubellales</taxon>
        <taxon>Candidatus Hakubellaceae</taxon>
        <taxon>Candidatus Hakubella</taxon>
    </lineage>
</organism>
<comment type="caution">
    <text evidence="2">The sequence shown here is derived from an EMBL/GenBank/DDBJ whole genome shotgun (WGS) entry which is preliminary data.</text>
</comment>
<sequence>RGVAGMIVITGRNQRNTHTDIGEKHSKKRNALSVGKEALRDAKCGGIS</sequence>
<reference evidence="2 3" key="1">
    <citation type="journal article" date="2020" name="Front. Microbiol.">
        <title>Single-cell genomics of novel Actinobacteria with the Wood-Ljungdahl pathway discovered in a serpentinizing system.</title>
        <authorList>
            <person name="Merino N."/>
            <person name="Kawai M."/>
            <person name="Boyd E.S."/>
            <person name="Colman D.R."/>
            <person name="McGlynn S.E."/>
            <person name="Nealson K.H."/>
            <person name="Kurokawa K."/>
            <person name="Hongoh Y."/>
        </authorList>
    </citation>
    <scope>NUCLEOTIDE SEQUENCE [LARGE SCALE GENOMIC DNA]</scope>
    <source>
        <strain evidence="2 3">S25</strain>
    </source>
</reference>
<evidence type="ECO:0000256" key="1">
    <source>
        <dbReference type="SAM" id="MobiDB-lite"/>
    </source>
</evidence>
<evidence type="ECO:0000313" key="3">
    <source>
        <dbReference type="Proteomes" id="UP000543224"/>
    </source>
</evidence>
<feature type="region of interest" description="Disordered" evidence="1">
    <location>
        <begin position="1"/>
        <end position="35"/>
    </location>
</feature>